<dbReference type="Proteomes" id="UP000318053">
    <property type="component" value="Unassembled WGS sequence"/>
</dbReference>
<name>A0A5C5XP17_9BACT</name>
<comment type="caution">
    <text evidence="3">The sequence shown here is derived from an EMBL/GenBank/DDBJ whole genome shotgun (WGS) entry which is preliminary data.</text>
</comment>
<evidence type="ECO:0000313" key="4">
    <source>
        <dbReference type="Proteomes" id="UP000318053"/>
    </source>
</evidence>
<dbReference type="OrthoDB" id="9786557at2"/>
<organism evidence="3 4">
    <name type="scientific">Allorhodopirellula solitaria</name>
    <dbReference type="NCBI Taxonomy" id="2527987"/>
    <lineage>
        <taxon>Bacteria</taxon>
        <taxon>Pseudomonadati</taxon>
        <taxon>Planctomycetota</taxon>
        <taxon>Planctomycetia</taxon>
        <taxon>Pirellulales</taxon>
        <taxon>Pirellulaceae</taxon>
        <taxon>Allorhodopirellula</taxon>
    </lineage>
</organism>
<gene>
    <name evidence="3" type="ORF">CA85_37930</name>
</gene>
<dbReference type="InterPro" id="IPR023393">
    <property type="entry name" value="START-like_dom_sf"/>
</dbReference>
<reference evidence="3 4" key="1">
    <citation type="submission" date="2019-02" db="EMBL/GenBank/DDBJ databases">
        <title>Deep-cultivation of Planctomycetes and their phenomic and genomic characterization uncovers novel biology.</title>
        <authorList>
            <person name="Wiegand S."/>
            <person name="Jogler M."/>
            <person name="Boedeker C."/>
            <person name="Pinto D."/>
            <person name="Vollmers J."/>
            <person name="Rivas-Marin E."/>
            <person name="Kohn T."/>
            <person name="Peeters S.H."/>
            <person name="Heuer A."/>
            <person name="Rast P."/>
            <person name="Oberbeckmann S."/>
            <person name="Bunk B."/>
            <person name="Jeske O."/>
            <person name="Meyerdierks A."/>
            <person name="Storesund J.E."/>
            <person name="Kallscheuer N."/>
            <person name="Luecker S."/>
            <person name="Lage O.M."/>
            <person name="Pohl T."/>
            <person name="Merkel B.J."/>
            <person name="Hornburger P."/>
            <person name="Mueller R.-W."/>
            <person name="Bruemmer F."/>
            <person name="Labrenz M."/>
            <person name="Spormann A.M."/>
            <person name="Op Den Camp H."/>
            <person name="Overmann J."/>
            <person name="Amann R."/>
            <person name="Jetten M.S.M."/>
            <person name="Mascher T."/>
            <person name="Medema M.H."/>
            <person name="Devos D.P."/>
            <person name="Kaster A.-K."/>
            <person name="Ovreas L."/>
            <person name="Rohde M."/>
            <person name="Galperin M.Y."/>
            <person name="Jogler C."/>
        </authorList>
    </citation>
    <scope>NUCLEOTIDE SEQUENCE [LARGE SCALE GENOMIC DNA]</scope>
    <source>
        <strain evidence="3 4">CA85</strain>
    </source>
</reference>
<feature type="domain" description="Activator of Hsp90 ATPase homologue 1/2-like C-terminal" evidence="2">
    <location>
        <begin position="15"/>
        <end position="46"/>
    </location>
</feature>
<dbReference type="SUPFAM" id="SSF55961">
    <property type="entry name" value="Bet v1-like"/>
    <property type="match status" value="1"/>
</dbReference>
<dbReference type="Pfam" id="PF08327">
    <property type="entry name" value="AHSA1"/>
    <property type="match status" value="1"/>
</dbReference>
<dbReference type="InterPro" id="IPR013538">
    <property type="entry name" value="ASHA1/2-like_C"/>
</dbReference>
<accession>A0A5C5XP17</accession>
<proteinExistence type="inferred from homology"/>
<comment type="similarity">
    <text evidence="1">Belongs to the AHA1 family.</text>
</comment>
<dbReference type="RefSeq" id="WP_146392692.1">
    <property type="nucleotide sequence ID" value="NZ_SJPK01000010.1"/>
</dbReference>
<dbReference type="Gene3D" id="3.30.530.20">
    <property type="match status" value="1"/>
</dbReference>
<keyword evidence="4" id="KW-1185">Reference proteome</keyword>
<protein>
    <recommendedName>
        <fullName evidence="2">Activator of Hsp90 ATPase homologue 1/2-like C-terminal domain-containing protein</fullName>
    </recommendedName>
</protein>
<dbReference type="AlphaFoldDB" id="A0A5C5XP17"/>
<evidence type="ECO:0000313" key="3">
    <source>
        <dbReference type="EMBL" id="TWT64660.1"/>
    </source>
</evidence>
<evidence type="ECO:0000256" key="1">
    <source>
        <dbReference type="ARBA" id="ARBA00006817"/>
    </source>
</evidence>
<evidence type="ECO:0000259" key="2">
    <source>
        <dbReference type="Pfam" id="PF08327"/>
    </source>
</evidence>
<sequence>MSATSNTVTLHRVLKAPPERVYKAFLDPDALTRWLPPYGFVGKIHEINAVASPIWMAMSGRCFGWTPAACKSKADIQKPPFNKRTGE</sequence>
<dbReference type="EMBL" id="SJPK01000010">
    <property type="protein sequence ID" value="TWT64660.1"/>
    <property type="molecule type" value="Genomic_DNA"/>
</dbReference>